<dbReference type="PANTHER" id="PTHR35385">
    <property type="entry name" value="PROTEIN B, PUTATIVE-RELATED-RELATED"/>
    <property type="match status" value="1"/>
</dbReference>
<gene>
    <name evidence="1" type="ORF">GMARGA_LOCUS41486</name>
</gene>
<keyword evidence="2" id="KW-1185">Reference proteome</keyword>
<comment type="caution">
    <text evidence="1">The sequence shown here is derived from an EMBL/GenBank/DDBJ whole genome shotgun (WGS) entry which is preliminary data.</text>
</comment>
<feature type="non-terminal residue" evidence="1">
    <location>
        <position position="1"/>
    </location>
</feature>
<organism evidence="1 2">
    <name type="scientific">Gigaspora margarita</name>
    <dbReference type="NCBI Taxonomy" id="4874"/>
    <lineage>
        <taxon>Eukaryota</taxon>
        <taxon>Fungi</taxon>
        <taxon>Fungi incertae sedis</taxon>
        <taxon>Mucoromycota</taxon>
        <taxon>Glomeromycotina</taxon>
        <taxon>Glomeromycetes</taxon>
        <taxon>Diversisporales</taxon>
        <taxon>Gigasporaceae</taxon>
        <taxon>Gigaspora</taxon>
    </lineage>
</organism>
<evidence type="ECO:0000313" key="1">
    <source>
        <dbReference type="EMBL" id="CAG8852665.1"/>
    </source>
</evidence>
<reference evidence="1 2" key="1">
    <citation type="submission" date="2021-06" db="EMBL/GenBank/DDBJ databases">
        <authorList>
            <person name="Kallberg Y."/>
            <person name="Tangrot J."/>
            <person name="Rosling A."/>
        </authorList>
    </citation>
    <scope>NUCLEOTIDE SEQUENCE [LARGE SCALE GENOMIC DNA]</scope>
    <source>
        <strain evidence="1 2">120-4 pot B 10/14</strain>
    </source>
</reference>
<accession>A0ABN7XCB5</accession>
<dbReference type="PANTHER" id="PTHR35385:SF2">
    <property type="entry name" value="PROTEIN B, PUTATIVE-RELATED"/>
    <property type="match status" value="1"/>
</dbReference>
<dbReference type="Proteomes" id="UP000789901">
    <property type="component" value="Unassembled WGS sequence"/>
</dbReference>
<sequence length="268" mass="30327">IGVDNGIGADKGIGVDNGTEIDCTESNVNSYKANQDTTNLVNHMDNEYPCELYDSTYDKLPPHYTHEGFEVEQFEANIFVNVLTIEGIKEWFAAFEEHSKTTMPQTKGYEIVRKKQGDPEIKNPESARNRNTGCSATLCLRLECWRLNTSHPLEVNICFKHNHVINSAESLGFRRVNEEIRDKFIQMFYDGHSPASALYNHEDELHLSASSSEKLVENLADRAINPGYKYVMHLFEHYRNSQLGGQNGASMFQRLNEAVSNYNASGHG</sequence>
<evidence type="ECO:0000313" key="2">
    <source>
        <dbReference type="Proteomes" id="UP000789901"/>
    </source>
</evidence>
<name>A0ABN7XCB5_GIGMA</name>
<protein>
    <submittedName>
        <fullName evidence="1">41152_t:CDS:1</fullName>
    </submittedName>
</protein>
<dbReference type="EMBL" id="CAJVQB010114866">
    <property type="protein sequence ID" value="CAG8852665.1"/>
    <property type="molecule type" value="Genomic_DNA"/>
</dbReference>
<proteinExistence type="predicted"/>